<feature type="transmembrane region" description="Helical" evidence="9">
    <location>
        <begin position="88"/>
        <end position="109"/>
    </location>
</feature>
<evidence type="ECO:0000256" key="7">
    <source>
        <dbReference type="ARBA" id="ARBA00023136"/>
    </source>
</evidence>
<evidence type="ECO:0000256" key="6">
    <source>
        <dbReference type="ARBA" id="ARBA00022989"/>
    </source>
</evidence>
<dbReference type="InterPro" id="IPR055348">
    <property type="entry name" value="DctQ"/>
</dbReference>
<dbReference type="AlphaFoldDB" id="A0A8B2NV75"/>
<sequence length="173" mass="19270">MIERWAVRLAGLLAALALISLFLMMLQTVADVLASNLFNRPIAGNLEIISVYHMVFVVFLPLAFVEHKHEHISVDLLYRALPVRLRQVVLVLGYLVSAVFFAILTYQTWNDAVRSFNIGEMMMGAVYVTIWPAKFALPLGFAAILLMVLIHAWRAATDPDFDPTPASPEDSAA</sequence>
<comment type="similarity">
    <text evidence="8 9">Belongs to the TRAP transporter small permease family.</text>
</comment>
<comment type="caution">
    <text evidence="11">The sequence shown here is derived from an EMBL/GenBank/DDBJ whole genome shotgun (WGS) entry which is preliminary data.</text>
</comment>
<evidence type="ECO:0000256" key="3">
    <source>
        <dbReference type="ARBA" id="ARBA00022475"/>
    </source>
</evidence>
<dbReference type="Pfam" id="PF04290">
    <property type="entry name" value="DctQ"/>
    <property type="match status" value="1"/>
</dbReference>
<comment type="caution">
    <text evidence="9">Lacks conserved residue(s) required for the propagation of feature annotation.</text>
</comment>
<comment type="function">
    <text evidence="9">Part of the tripartite ATP-independent periplasmic (TRAP) transport system.</text>
</comment>
<feature type="transmembrane region" description="Helical" evidence="9">
    <location>
        <begin position="50"/>
        <end position="67"/>
    </location>
</feature>
<dbReference type="PANTHER" id="PTHR35011">
    <property type="entry name" value="2,3-DIKETO-L-GULONATE TRAP TRANSPORTER SMALL PERMEASE PROTEIN YIAM"/>
    <property type="match status" value="1"/>
</dbReference>
<evidence type="ECO:0000259" key="10">
    <source>
        <dbReference type="Pfam" id="PF04290"/>
    </source>
</evidence>
<dbReference type="InterPro" id="IPR007387">
    <property type="entry name" value="TRAP_DctQ"/>
</dbReference>
<proteinExistence type="inferred from homology"/>
<comment type="subunit">
    <text evidence="9">The complex comprises the extracytoplasmic solute receptor protein and the two transmembrane proteins.</text>
</comment>
<keyword evidence="7 9" id="KW-0472">Membrane</keyword>
<dbReference type="GO" id="GO:0015740">
    <property type="term" value="P:C4-dicarboxylate transport"/>
    <property type="evidence" value="ECO:0007669"/>
    <property type="project" value="TreeGrafter"/>
</dbReference>
<dbReference type="GO" id="GO:0022857">
    <property type="term" value="F:transmembrane transporter activity"/>
    <property type="evidence" value="ECO:0007669"/>
    <property type="project" value="UniProtKB-UniRule"/>
</dbReference>
<protein>
    <recommendedName>
        <fullName evidence="9">TRAP transporter small permease protein</fullName>
    </recommendedName>
</protein>
<dbReference type="Proteomes" id="UP000249590">
    <property type="component" value="Unassembled WGS sequence"/>
</dbReference>
<feature type="domain" description="Tripartite ATP-independent periplasmic transporters DctQ component" evidence="10">
    <location>
        <begin position="24"/>
        <end position="156"/>
    </location>
</feature>
<evidence type="ECO:0000313" key="12">
    <source>
        <dbReference type="Proteomes" id="UP000249590"/>
    </source>
</evidence>
<organism evidence="11 12">
    <name type="scientific">Acuticoccus sediminis</name>
    <dbReference type="NCBI Taxonomy" id="2184697"/>
    <lineage>
        <taxon>Bacteria</taxon>
        <taxon>Pseudomonadati</taxon>
        <taxon>Pseudomonadota</taxon>
        <taxon>Alphaproteobacteria</taxon>
        <taxon>Hyphomicrobiales</taxon>
        <taxon>Amorphaceae</taxon>
        <taxon>Acuticoccus</taxon>
    </lineage>
</organism>
<evidence type="ECO:0000256" key="8">
    <source>
        <dbReference type="ARBA" id="ARBA00038436"/>
    </source>
</evidence>
<gene>
    <name evidence="11" type="ORF">DLJ53_12645</name>
</gene>
<evidence type="ECO:0000313" key="11">
    <source>
        <dbReference type="EMBL" id="RAI02208.1"/>
    </source>
</evidence>
<comment type="subcellular location">
    <subcellularLocation>
        <location evidence="1 9">Cell inner membrane</location>
        <topology evidence="1 9">Multi-pass membrane protein</topology>
    </subcellularLocation>
</comment>
<keyword evidence="3" id="KW-1003">Cell membrane</keyword>
<keyword evidence="6 9" id="KW-1133">Transmembrane helix</keyword>
<dbReference type="OrthoDB" id="4250245at2"/>
<reference evidence="11 12" key="1">
    <citation type="submission" date="2018-05" db="EMBL/GenBank/DDBJ databases">
        <title>Acuticoccus sediminis sp. nov., isolated from deep-sea sediment of Indian Ocean.</title>
        <authorList>
            <person name="Liu X."/>
            <person name="Lai Q."/>
            <person name="Du Y."/>
            <person name="Sun F."/>
            <person name="Zhang X."/>
            <person name="Wang S."/>
            <person name="Shao Z."/>
        </authorList>
    </citation>
    <scope>NUCLEOTIDE SEQUENCE [LARGE SCALE GENOMIC DNA]</scope>
    <source>
        <strain evidence="11 12">PTG4-2</strain>
    </source>
</reference>
<keyword evidence="12" id="KW-1185">Reference proteome</keyword>
<dbReference type="PANTHER" id="PTHR35011:SF10">
    <property type="entry name" value="TRAP TRANSPORTER SMALL PERMEASE PROTEIN"/>
    <property type="match status" value="1"/>
</dbReference>
<accession>A0A8B2NV75</accession>
<keyword evidence="5 9" id="KW-0812">Transmembrane</keyword>
<keyword evidence="4 9" id="KW-0997">Cell inner membrane</keyword>
<dbReference type="GO" id="GO:0005886">
    <property type="term" value="C:plasma membrane"/>
    <property type="evidence" value="ECO:0007669"/>
    <property type="project" value="UniProtKB-SubCell"/>
</dbReference>
<feature type="transmembrane region" description="Helical" evidence="9">
    <location>
        <begin position="129"/>
        <end position="150"/>
    </location>
</feature>
<name>A0A8B2NV75_9HYPH</name>
<dbReference type="EMBL" id="QHHQ01000002">
    <property type="protein sequence ID" value="RAI02208.1"/>
    <property type="molecule type" value="Genomic_DNA"/>
</dbReference>
<dbReference type="RefSeq" id="WP_111345618.1">
    <property type="nucleotide sequence ID" value="NZ_JAIWKD010000002.1"/>
</dbReference>
<evidence type="ECO:0000256" key="4">
    <source>
        <dbReference type="ARBA" id="ARBA00022519"/>
    </source>
</evidence>
<keyword evidence="2 9" id="KW-0813">Transport</keyword>
<evidence type="ECO:0000256" key="5">
    <source>
        <dbReference type="ARBA" id="ARBA00022692"/>
    </source>
</evidence>
<evidence type="ECO:0000256" key="9">
    <source>
        <dbReference type="RuleBase" id="RU369079"/>
    </source>
</evidence>
<evidence type="ECO:0000256" key="2">
    <source>
        <dbReference type="ARBA" id="ARBA00022448"/>
    </source>
</evidence>
<evidence type="ECO:0000256" key="1">
    <source>
        <dbReference type="ARBA" id="ARBA00004429"/>
    </source>
</evidence>